<name>A0A2I8F3F2_9BURK</name>
<evidence type="ECO:0000313" key="2">
    <source>
        <dbReference type="Proteomes" id="UP000243502"/>
    </source>
</evidence>
<dbReference type="EMBL" id="CP026113">
    <property type="protein sequence ID" value="AUT65604.1"/>
    <property type="molecule type" value="Genomic_DNA"/>
</dbReference>
<dbReference type="Proteomes" id="UP000243502">
    <property type="component" value="Chromosome 3"/>
</dbReference>
<proteinExistence type="predicted"/>
<dbReference type="AlphaFoldDB" id="A0A2I8F3F2"/>
<dbReference type="KEGG" id="pter:C2L65_39490"/>
<gene>
    <name evidence="1" type="ORF">C2L65_39490</name>
</gene>
<protein>
    <submittedName>
        <fullName evidence="1">Uncharacterized protein</fullName>
    </submittedName>
</protein>
<organism evidence="1 2">
    <name type="scientific">Paraburkholderia terrae</name>
    <dbReference type="NCBI Taxonomy" id="311230"/>
    <lineage>
        <taxon>Bacteria</taxon>
        <taxon>Pseudomonadati</taxon>
        <taxon>Pseudomonadota</taxon>
        <taxon>Betaproteobacteria</taxon>
        <taxon>Burkholderiales</taxon>
        <taxon>Burkholderiaceae</taxon>
        <taxon>Paraburkholderia</taxon>
    </lineage>
</organism>
<reference evidence="1 2" key="1">
    <citation type="submission" date="2018-01" db="EMBL/GenBank/DDBJ databases">
        <title>Species boundaries and ecological features among Paraburkholderia terrae DSMZ17804T, P. hospita DSMZ17164T and P. caribensis DSMZ13236T.</title>
        <authorList>
            <person name="Pratama A.A."/>
        </authorList>
    </citation>
    <scope>NUCLEOTIDE SEQUENCE [LARGE SCALE GENOMIC DNA]</scope>
    <source>
        <strain evidence="1 2">DSM 17804</strain>
    </source>
</reference>
<evidence type="ECO:0000313" key="1">
    <source>
        <dbReference type="EMBL" id="AUT65604.1"/>
    </source>
</evidence>
<accession>A0A2I8F3F2</accession>
<sequence length="59" mass="6443">MAGGPLTSVSRLDESTRRVGELISLCLAVGEGRRRQPAVIVFFGFDDSDEKASLKIFML</sequence>